<dbReference type="HAMAP" id="MF_01930">
    <property type="entry name" value="PurN"/>
    <property type="match status" value="1"/>
</dbReference>
<evidence type="ECO:0000259" key="5">
    <source>
        <dbReference type="Pfam" id="PF00551"/>
    </source>
</evidence>
<dbReference type="Pfam" id="PF00551">
    <property type="entry name" value="Formyl_trans_N"/>
    <property type="match status" value="1"/>
</dbReference>
<dbReference type="Gene3D" id="3.40.50.170">
    <property type="entry name" value="Formyl transferase, N-terminal domain"/>
    <property type="match status" value="1"/>
</dbReference>
<protein>
    <recommendedName>
        <fullName evidence="2">phosphoribosylglycinamide formyltransferase 1</fullName>
        <ecNumber evidence="2">2.1.2.2</ecNumber>
    </recommendedName>
</protein>
<gene>
    <name evidence="6" type="primary">ade5</name>
    <name evidence="6" type="ORF">Q9L58_003961</name>
</gene>
<evidence type="ECO:0000313" key="6">
    <source>
        <dbReference type="EMBL" id="KAL0636979.1"/>
    </source>
</evidence>
<dbReference type="PANTHER" id="PTHR43369">
    <property type="entry name" value="PHOSPHORIBOSYLGLYCINAMIDE FORMYLTRANSFERASE"/>
    <property type="match status" value="1"/>
</dbReference>
<name>A0ABR3GM37_9PEZI</name>
<evidence type="ECO:0000313" key="7">
    <source>
        <dbReference type="Proteomes" id="UP001447188"/>
    </source>
</evidence>
<evidence type="ECO:0000256" key="4">
    <source>
        <dbReference type="ARBA" id="ARBA00022755"/>
    </source>
</evidence>
<comment type="pathway">
    <text evidence="1">Purine metabolism; IMP biosynthesis via de novo pathway; N(2)-formyl-N(1)-(5-phospho-D-ribosyl)glycinamide from N(1)-(5-phospho-D-ribosyl)glycinamide (10-formyl THF route): step 1/1.</text>
</comment>
<keyword evidence="4" id="KW-0658">Purine biosynthesis</keyword>
<dbReference type="PANTHER" id="PTHR43369:SF2">
    <property type="entry name" value="PHOSPHORIBOSYLGLYCINAMIDE FORMYLTRANSFERASE"/>
    <property type="match status" value="1"/>
</dbReference>
<feature type="domain" description="Formyl transferase N-terminal" evidence="5">
    <location>
        <begin position="7"/>
        <end position="201"/>
    </location>
</feature>
<dbReference type="NCBIfam" id="TIGR00639">
    <property type="entry name" value="PurN"/>
    <property type="match status" value="1"/>
</dbReference>
<dbReference type="GO" id="GO:0004644">
    <property type="term" value="F:phosphoribosylglycinamide formyltransferase activity"/>
    <property type="evidence" value="ECO:0007669"/>
    <property type="project" value="UniProtKB-EC"/>
</dbReference>
<reference evidence="6 7" key="1">
    <citation type="submission" date="2024-02" db="EMBL/GenBank/DDBJ databases">
        <title>Discinaceae phylogenomics.</title>
        <authorList>
            <person name="Dirks A.C."/>
            <person name="James T.Y."/>
        </authorList>
    </citation>
    <scope>NUCLEOTIDE SEQUENCE [LARGE SCALE GENOMIC DNA]</scope>
    <source>
        <strain evidence="6 7">ACD0624</strain>
    </source>
</reference>
<accession>A0ABR3GM37</accession>
<dbReference type="EMBL" id="JBBBZM010000040">
    <property type="protein sequence ID" value="KAL0636979.1"/>
    <property type="molecule type" value="Genomic_DNA"/>
</dbReference>
<comment type="caution">
    <text evidence="6">The sequence shown here is derived from an EMBL/GenBank/DDBJ whole genome shotgun (WGS) entry which is preliminary data.</text>
</comment>
<dbReference type="CDD" id="cd08645">
    <property type="entry name" value="FMT_core_GART"/>
    <property type="match status" value="1"/>
</dbReference>
<evidence type="ECO:0000256" key="3">
    <source>
        <dbReference type="ARBA" id="ARBA00022679"/>
    </source>
</evidence>
<keyword evidence="3 6" id="KW-0808">Transferase</keyword>
<dbReference type="InterPro" id="IPR036477">
    <property type="entry name" value="Formyl_transf_N_sf"/>
</dbReference>
<evidence type="ECO:0000256" key="2">
    <source>
        <dbReference type="ARBA" id="ARBA00012254"/>
    </source>
</evidence>
<dbReference type="InterPro" id="IPR002376">
    <property type="entry name" value="Formyl_transf_N"/>
</dbReference>
<dbReference type="SUPFAM" id="SSF53328">
    <property type="entry name" value="Formyltransferase"/>
    <property type="match status" value="1"/>
</dbReference>
<dbReference type="EC" id="2.1.2.2" evidence="2"/>
<keyword evidence="7" id="KW-1185">Reference proteome</keyword>
<dbReference type="Proteomes" id="UP001447188">
    <property type="component" value="Unassembled WGS sequence"/>
</dbReference>
<evidence type="ECO:0000256" key="1">
    <source>
        <dbReference type="ARBA" id="ARBA00005054"/>
    </source>
</evidence>
<sequence length="218" mass="23974">MDCQPPRLLVLISGSGTNLQALIDATTSTPPTLNATITHVISNKKAAYGLTRASAAGIPTTYHNLLSYKKSHPSNQQEARQAYDADLARLILKEAPDLVVCAGWMHILSPTCLDPLVEARIDMINLHPALPKMFDGAGAIERAFEAWEKGEIQKTGVMVHHVIHTVDRGEPIVVREVELRKGDTLADLEERIHAIEHVEILNATGIALEQRRRKMAKS</sequence>
<organism evidence="6 7">
    <name type="scientific">Discina gigas</name>
    <dbReference type="NCBI Taxonomy" id="1032678"/>
    <lineage>
        <taxon>Eukaryota</taxon>
        <taxon>Fungi</taxon>
        <taxon>Dikarya</taxon>
        <taxon>Ascomycota</taxon>
        <taxon>Pezizomycotina</taxon>
        <taxon>Pezizomycetes</taxon>
        <taxon>Pezizales</taxon>
        <taxon>Discinaceae</taxon>
        <taxon>Discina</taxon>
    </lineage>
</organism>
<proteinExistence type="inferred from homology"/>
<dbReference type="InterPro" id="IPR004607">
    <property type="entry name" value="GART"/>
</dbReference>